<reference evidence="10" key="1">
    <citation type="submission" date="2025-08" db="UniProtKB">
        <authorList>
            <consortium name="Ensembl"/>
        </authorList>
    </citation>
    <scope>IDENTIFICATION</scope>
</reference>
<organism evidence="10 11">
    <name type="scientific">Sus scrofa</name>
    <name type="common">Pig</name>
    <dbReference type="NCBI Taxonomy" id="9823"/>
    <lineage>
        <taxon>Eukaryota</taxon>
        <taxon>Metazoa</taxon>
        <taxon>Chordata</taxon>
        <taxon>Craniata</taxon>
        <taxon>Vertebrata</taxon>
        <taxon>Euteleostomi</taxon>
        <taxon>Mammalia</taxon>
        <taxon>Eutheria</taxon>
        <taxon>Laurasiatheria</taxon>
        <taxon>Artiodactyla</taxon>
        <taxon>Suina</taxon>
        <taxon>Suidae</taxon>
        <taxon>Sus</taxon>
    </lineage>
</organism>
<dbReference type="GO" id="GO:0061617">
    <property type="term" value="C:MICOS complex"/>
    <property type="evidence" value="ECO:0007669"/>
    <property type="project" value="UniProtKB-UniRule"/>
</dbReference>
<evidence type="ECO:0000256" key="6">
    <source>
        <dbReference type="ARBA" id="ARBA00022989"/>
    </source>
</evidence>
<dbReference type="PANTHER" id="PTHR21304:SF0">
    <property type="entry name" value="MICOS COMPLEX SUBUNIT MIC10"/>
    <property type="match status" value="1"/>
</dbReference>
<dbReference type="PANTHER" id="PTHR21304">
    <property type="entry name" value="MICOS COMPLEX SUBUNIT MIC10"/>
    <property type="match status" value="1"/>
</dbReference>
<keyword evidence="6" id="KW-1133">Transmembrane helix</keyword>
<dbReference type="AlphaFoldDB" id="A0A8D0SUY2"/>
<evidence type="ECO:0000256" key="5">
    <source>
        <dbReference type="ARBA" id="ARBA00022792"/>
    </source>
</evidence>
<comment type="subunit">
    <text evidence="9">Component of the mitochondrial contact site and cristae organizing system (MICOS) complex.</text>
</comment>
<keyword evidence="7 9" id="KW-0496">Mitochondrion</keyword>
<keyword evidence="8" id="KW-0472">Membrane</keyword>
<proteinExistence type="inferred from homology"/>
<dbReference type="Ensembl" id="ENSSSCT00025084773.1">
    <property type="protein sequence ID" value="ENSSSCP00025036871.1"/>
    <property type="gene ID" value="ENSSSCG00025061937.1"/>
</dbReference>
<dbReference type="Proteomes" id="UP000694727">
    <property type="component" value="Unplaced"/>
</dbReference>
<evidence type="ECO:0000256" key="2">
    <source>
        <dbReference type="ARBA" id="ARBA00004434"/>
    </source>
</evidence>
<evidence type="ECO:0000313" key="10">
    <source>
        <dbReference type="Ensembl" id="ENSSSCP00025036871.1"/>
    </source>
</evidence>
<dbReference type="Pfam" id="PF04418">
    <property type="entry name" value="DUF543"/>
    <property type="match status" value="1"/>
</dbReference>
<evidence type="ECO:0000256" key="4">
    <source>
        <dbReference type="ARBA" id="ARBA00022692"/>
    </source>
</evidence>
<keyword evidence="5 9" id="KW-0999">Mitochondrion inner membrane</keyword>
<evidence type="ECO:0000313" key="11">
    <source>
        <dbReference type="Proteomes" id="UP000694727"/>
    </source>
</evidence>
<evidence type="ECO:0000256" key="7">
    <source>
        <dbReference type="ARBA" id="ARBA00023128"/>
    </source>
</evidence>
<comment type="similarity">
    <text evidence="3 9">Belongs to the MICOS complex subunit Mic10 family.</text>
</comment>
<keyword evidence="4" id="KW-0812">Transmembrane</keyword>
<evidence type="ECO:0000256" key="9">
    <source>
        <dbReference type="RuleBase" id="RU363011"/>
    </source>
</evidence>
<comment type="function">
    <text evidence="1 9">Component of the MICOS complex, a large protein complex of the mitochondrial inner membrane that plays crucial roles in the maintenance of crista junctions, inner membrane architecture, and formation of contact sites to the outer membrane.</text>
</comment>
<evidence type="ECO:0000256" key="8">
    <source>
        <dbReference type="ARBA" id="ARBA00023136"/>
    </source>
</evidence>
<evidence type="ECO:0000256" key="3">
    <source>
        <dbReference type="ARBA" id="ARBA00006792"/>
    </source>
</evidence>
<sequence length="235" mass="25840">MNESNAVPSLALGTSKANNGSWCVGRAFQTRVRMSPRQPASQPLGRRGSKVRVTSGLPATRHLDYQLKKKPESTEAVRASRDIWPAGIRLPGLETAAGSREICLGSERGARPSGKLELRVGNMSDSELGRKWDRCLADAVVKIGTGFGLGLVFSLTFFKRRMWPLAFGSGMGLGMAYSNCQHDFQAPYLLHGKYVKVRTELVFLILSTEKEFSPESLKNLLACLELFHHCGITRS</sequence>
<comment type="subcellular location">
    <subcellularLocation>
        <location evidence="2 9">Mitochondrion inner membrane</location>
        <topology evidence="2 9">Single-pass membrane protein</topology>
    </subcellularLocation>
</comment>
<dbReference type="InterPro" id="IPR007512">
    <property type="entry name" value="Mic10"/>
</dbReference>
<accession>A0A8D0SUY2</accession>
<evidence type="ECO:0000256" key="1">
    <source>
        <dbReference type="ARBA" id="ARBA00002689"/>
    </source>
</evidence>
<protein>
    <recommendedName>
        <fullName evidence="9">MICOS complex subunit MIC10</fullName>
    </recommendedName>
</protein>
<name>A0A8D0SUY2_PIG</name>